<reference evidence="2" key="1">
    <citation type="journal article" date="2019" name="Int. J. Syst. Evol. Microbiol.">
        <title>The Global Catalogue of Microorganisms (GCM) 10K type strain sequencing project: providing services to taxonomists for standard genome sequencing and annotation.</title>
        <authorList>
            <consortium name="The Broad Institute Genomics Platform"/>
            <consortium name="The Broad Institute Genome Sequencing Center for Infectious Disease"/>
            <person name="Wu L."/>
            <person name="Ma J."/>
        </authorList>
    </citation>
    <scope>NUCLEOTIDE SEQUENCE [LARGE SCALE GENOMIC DNA]</scope>
    <source>
        <strain evidence="2">WYCCWR 12678</strain>
    </source>
</reference>
<keyword evidence="2" id="KW-1185">Reference proteome</keyword>
<protein>
    <submittedName>
        <fullName evidence="1">Uncharacterized protein</fullName>
    </submittedName>
</protein>
<dbReference type="EMBL" id="JBHSHC010000033">
    <property type="protein sequence ID" value="MFC4766820.1"/>
    <property type="molecule type" value="Genomic_DNA"/>
</dbReference>
<evidence type="ECO:0000313" key="2">
    <source>
        <dbReference type="Proteomes" id="UP001596002"/>
    </source>
</evidence>
<dbReference type="Proteomes" id="UP001596002">
    <property type="component" value="Unassembled WGS sequence"/>
</dbReference>
<comment type="caution">
    <text evidence="1">The sequence shown here is derived from an EMBL/GenBank/DDBJ whole genome shotgun (WGS) entry which is preliminary data.</text>
</comment>
<proteinExistence type="predicted"/>
<accession>A0ABV9Q2B2</accession>
<evidence type="ECO:0000313" key="1">
    <source>
        <dbReference type="EMBL" id="MFC4766820.1"/>
    </source>
</evidence>
<name>A0ABV9Q2B2_9BACL</name>
<gene>
    <name evidence="1" type="ORF">ACFO8Q_05490</name>
</gene>
<organism evidence="1 2">
    <name type="scientific">Effusibacillus consociatus</name>
    <dbReference type="NCBI Taxonomy" id="1117041"/>
    <lineage>
        <taxon>Bacteria</taxon>
        <taxon>Bacillati</taxon>
        <taxon>Bacillota</taxon>
        <taxon>Bacilli</taxon>
        <taxon>Bacillales</taxon>
        <taxon>Alicyclobacillaceae</taxon>
        <taxon>Effusibacillus</taxon>
    </lineage>
</organism>
<sequence length="46" mass="5382">MEKQNQQQAQDSTMNMLGVINAKGDVEEIRKYFKAQEPPESQRKKE</sequence>
<dbReference type="RefSeq" id="WP_380024714.1">
    <property type="nucleotide sequence ID" value="NZ_JBHSHC010000033.1"/>
</dbReference>